<keyword evidence="5" id="KW-0690">Ribosome biogenesis</keyword>
<keyword evidence="7" id="KW-0687">Ribonucleoprotein</keyword>
<protein>
    <recommendedName>
        <fullName evidence="4">Ribosome assembly protein 3</fullName>
    </recommendedName>
</protein>
<feature type="compositionally biased region" description="Basic residues" evidence="8">
    <location>
        <begin position="1"/>
        <end position="18"/>
    </location>
</feature>
<dbReference type="STRING" id="1095630.A0A2J6TWG4"/>
<dbReference type="Pfam" id="PF14615">
    <property type="entry name" value="Rsa3"/>
    <property type="match status" value="1"/>
</dbReference>
<sequence length="127" mass="14567">MESKPRIKAKRHKKRKPRTQVSSESDSEPERKEVKSEKEPEKTTPPASSKDMSDAEVTAAFTKFYMQRATTEFSEDLDRLRGADDFRDDALPLLINALQQGTFLFSIEEQKRIVMAGTEKEEKKADD</sequence>
<gene>
    <name evidence="10" type="ORF">K444DRAFT_550695</name>
</gene>
<proteinExistence type="inferred from homology"/>
<dbReference type="PANTHER" id="PTHR28127:SF1">
    <property type="entry name" value="RIBOSOME ASSEMBLY PROTEIN 3"/>
    <property type="match status" value="1"/>
</dbReference>
<evidence type="ECO:0000256" key="3">
    <source>
        <dbReference type="ARBA" id="ARBA00006256"/>
    </source>
</evidence>
<dbReference type="RefSeq" id="XP_024744251.1">
    <property type="nucleotide sequence ID" value="XM_024876514.1"/>
</dbReference>
<comment type="similarity">
    <text evidence="3">Belongs to the RSA3 family.</text>
</comment>
<dbReference type="GO" id="GO:0030687">
    <property type="term" value="C:preribosome, large subunit precursor"/>
    <property type="evidence" value="ECO:0007669"/>
    <property type="project" value="TreeGrafter"/>
</dbReference>
<comment type="function">
    <text evidence="1">Required for efficient biogenesis of the 60S ribosomal subunit.</text>
</comment>
<evidence type="ECO:0000256" key="5">
    <source>
        <dbReference type="ARBA" id="ARBA00022517"/>
    </source>
</evidence>
<dbReference type="AlphaFoldDB" id="A0A2J6TWG4"/>
<dbReference type="InterPro" id="IPR028217">
    <property type="entry name" value="Rsa3_C"/>
</dbReference>
<reference evidence="10 11" key="1">
    <citation type="submission" date="2016-04" db="EMBL/GenBank/DDBJ databases">
        <title>A degradative enzymes factory behind the ericoid mycorrhizal symbiosis.</title>
        <authorList>
            <consortium name="DOE Joint Genome Institute"/>
            <person name="Martino E."/>
            <person name="Morin E."/>
            <person name="Grelet G."/>
            <person name="Kuo A."/>
            <person name="Kohler A."/>
            <person name="Daghino S."/>
            <person name="Barry K."/>
            <person name="Choi C."/>
            <person name="Cichocki N."/>
            <person name="Clum A."/>
            <person name="Copeland A."/>
            <person name="Hainaut M."/>
            <person name="Haridas S."/>
            <person name="Labutti K."/>
            <person name="Lindquist E."/>
            <person name="Lipzen A."/>
            <person name="Khouja H.-R."/>
            <person name="Murat C."/>
            <person name="Ohm R."/>
            <person name="Olson A."/>
            <person name="Spatafora J."/>
            <person name="Veneault-Fourrey C."/>
            <person name="Henrissat B."/>
            <person name="Grigoriev I."/>
            <person name="Martin F."/>
            <person name="Perotto S."/>
        </authorList>
    </citation>
    <scope>NUCLEOTIDE SEQUENCE [LARGE SCALE GENOMIC DNA]</scope>
    <source>
        <strain evidence="10 11">E</strain>
    </source>
</reference>
<accession>A0A2J6TWG4</accession>
<dbReference type="Proteomes" id="UP000235371">
    <property type="component" value="Unassembled WGS sequence"/>
</dbReference>
<dbReference type="GO" id="GO:0000027">
    <property type="term" value="P:ribosomal large subunit assembly"/>
    <property type="evidence" value="ECO:0007669"/>
    <property type="project" value="TreeGrafter"/>
</dbReference>
<organism evidence="10 11">
    <name type="scientific">Hyaloscypha bicolor E</name>
    <dbReference type="NCBI Taxonomy" id="1095630"/>
    <lineage>
        <taxon>Eukaryota</taxon>
        <taxon>Fungi</taxon>
        <taxon>Dikarya</taxon>
        <taxon>Ascomycota</taxon>
        <taxon>Pezizomycotina</taxon>
        <taxon>Leotiomycetes</taxon>
        <taxon>Helotiales</taxon>
        <taxon>Hyaloscyphaceae</taxon>
        <taxon>Hyaloscypha</taxon>
        <taxon>Hyaloscypha bicolor</taxon>
    </lineage>
</organism>
<evidence type="ECO:0000256" key="4">
    <source>
        <dbReference type="ARBA" id="ARBA00015339"/>
    </source>
</evidence>
<comment type="subcellular location">
    <subcellularLocation>
        <location evidence="2">Nucleus</location>
        <location evidence="2">Nucleolus</location>
    </subcellularLocation>
</comment>
<dbReference type="EMBL" id="KZ613740">
    <property type="protein sequence ID" value="PMD67347.1"/>
    <property type="molecule type" value="Genomic_DNA"/>
</dbReference>
<name>A0A2J6TWG4_9HELO</name>
<evidence type="ECO:0000256" key="6">
    <source>
        <dbReference type="ARBA" id="ARBA00023242"/>
    </source>
</evidence>
<evidence type="ECO:0000313" key="10">
    <source>
        <dbReference type="EMBL" id="PMD67347.1"/>
    </source>
</evidence>
<evidence type="ECO:0000256" key="8">
    <source>
        <dbReference type="SAM" id="MobiDB-lite"/>
    </source>
</evidence>
<evidence type="ECO:0000256" key="7">
    <source>
        <dbReference type="ARBA" id="ARBA00023274"/>
    </source>
</evidence>
<dbReference type="InParanoid" id="A0A2J6TWG4"/>
<dbReference type="GO" id="GO:0005730">
    <property type="term" value="C:nucleolus"/>
    <property type="evidence" value="ECO:0007669"/>
    <property type="project" value="UniProtKB-SubCell"/>
</dbReference>
<feature type="domain" description="Ribosome-assembly protein 3 C-terminal" evidence="9">
    <location>
        <begin position="61"/>
        <end position="106"/>
    </location>
</feature>
<evidence type="ECO:0000256" key="1">
    <source>
        <dbReference type="ARBA" id="ARBA00003035"/>
    </source>
</evidence>
<dbReference type="PANTHER" id="PTHR28127">
    <property type="entry name" value="RIBOSOME ASSEMBLY PROTEIN 3"/>
    <property type="match status" value="1"/>
</dbReference>
<dbReference type="InterPro" id="IPR051898">
    <property type="entry name" value="Ribosome_Assembly_3"/>
</dbReference>
<dbReference type="OrthoDB" id="69550at2759"/>
<evidence type="ECO:0000313" key="11">
    <source>
        <dbReference type="Proteomes" id="UP000235371"/>
    </source>
</evidence>
<dbReference type="GeneID" id="36584593"/>
<evidence type="ECO:0000256" key="2">
    <source>
        <dbReference type="ARBA" id="ARBA00004604"/>
    </source>
</evidence>
<keyword evidence="6" id="KW-0539">Nucleus</keyword>
<keyword evidence="11" id="KW-1185">Reference proteome</keyword>
<feature type="compositionally biased region" description="Basic and acidic residues" evidence="8">
    <location>
        <begin position="28"/>
        <end position="42"/>
    </location>
</feature>
<feature type="region of interest" description="Disordered" evidence="8">
    <location>
        <begin position="1"/>
        <end position="55"/>
    </location>
</feature>
<evidence type="ECO:0000259" key="9">
    <source>
        <dbReference type="Pfam" id="PF14615"/>
    </source>
</evidence>